<dbReference type="InterPro" id="IPR011009">
    <property type="entry name" value="Kinase-like_dom_sf"/>
</dbReference>
<evidence type="ECO:0000313" key="3">
    <source>
        <dbReference type="Proteomes" id="UP000321886"/>
    </source>
</evidence>
<dbReference type="InterPro" id="IPR008266">
    <property type="entry name" value="Tyr_kinase_AS"/>
</dbReference>
<dbReference type="SUPFAM" id="SSF56112">
    <property type="entry name" value="Protein kinase-like (PK-like)"/>
    <property type="match status" value="1"/>
</dbReference>
<dbReference type="Pfam" id="PF01636">
    <property type="entry name" value="APH"/>
    <property type="match status" value="1"/>
</dbReference>
<name>A0A511WQU5_9BACI</name>
<protein>
    <recommendedName>
        <fullName evidence="1">Aminoglycoside phosphotransferase domain-containing protein</fullName>
    </recommendedName>
</protein>
<evidence type="ECO:0000259" key="1">
    <source>
        <dbReference type="Pfam" id="PF01636"/>
    </source>
</evidence>
<sequence>MNDYCEESRIKEWIQEAQLGLKSDDMNIQYIWNPGGFVNQSYQISDGQKRLHIKFADEAHQHRLKQWASIHEYMTEIYKAPKLLVEIEESLIPGHPYGLVFEFFEGEAWKGQAWQDEILSNISELHGDPNLKRVLGGGEKTCAEAMIDTYIHRFREDMKIIDADRECLPFVKAETFDVFHKMTDQLEKEIQQANHFQCPAEDVVHNDLSQHNILVNEENFCMIDWDDLTIGDAAADYASLLWPWVYSKEWPIWEGKVRNLSGKQVVDRMRLYFKAKLLDDVIDVLADYVEAEKYPEVKERTQERAKATHLCALELYIARYGTSLYE</sequence>
<feature type="domain" description="Aminoglycoside phosphotransferase" evidence="1">
    <location>
        <begin position="34"/>
        <end position="254"/>
    </location>
</feature>
<reference evidence="2 3" key="1">
    <citation type="submission" date="2019-07" db="EMBL/GenBank/DDBJ databases">
        <title>Whole genome shotgun sequence of Halobacillus faecis NBRC 103569.</title>
        <authorList>
            <person name="Hosoyama A."/>
            <person name="Uohara A."/>
            <person name="Ohji S."/>
            <person name="Ichikawa N."/>
        </authorList>
    </citation>
    <scope>NUCLEOTIDE SEQUENCE [LARGE SCALE GENOMIC DNA]</scope>
    <source>
        <strain evidence="2 3">NBRC 103569</strain>
    </source>
</reference>
<dbReference type="RefSeq" id="WP_146813906.1">
    <property type="nucleotide sequence ID" value="NZ_BJYD01000006.1"/>
</dbReference>
<dbReference type="EMBL" id="BJYD01000006">
    <property type="protein sequence ID" value="GEN52801.1"/>
    <property type="molecule type" value="Genomic_DNA"/>
</dbReference>
<gene>
    <name evidence="2" type="ORF">HFA01_10630</name>
</gene>
<organism evidence="2 3">
    <name type="scientific">Halobacillus faecis</name>
    <dbReference type="NCBI Taxonomy" id="360184"/>
    <lineage>
        <taxon>Bacteria</taxon>
        <taxon>Bacillati</taxon>
        <taxon>Bacillota</taxon>
        <taxon>Bacilli</taxon>
        <taxon>Bacillales</taxon>
        <taxon>Bacillaceae</taxon>
        <taxon>Halobacillus</taxon>
    </lineage>
</organism>
<dbReference type="PROSITE" id="PS00109">
    <property type="entry name" value="PROTEIN_KINASE_TYR"/>
    <property type="match status" value="1"/>
</dbReference>
<comment type="caution">
    <text evidence="2">The sequence shown here is derived from an EMBL/GenBank/DDBJ whole genome shotgun (WGS) entry which is preliminary data.</text>
</comment>
<keyword evidence="3" id="KW-1185">Reference proteome</keyword>
<dbReference type="GO" id="GO:0004672">
    <property type="term" value="F:protein kinase activity"/>
    <property type="evidence" value="ECO:0007669"/>
    <property type="project" value="InterPro"/>
</dbReference>
<dbReference type="InterPro" id="IPR002575">
    <property type="entry name" value="Aminoglycoside_PTrfase"/>
</dbReference>
<proteinExistence type="predicted"/>
<accession>A0A511WQU5</accession>
<dbReference type="Gene3D" id="3.90.1200.10">
    <property type="match status" value="1"/>
</dbReference>
<evidence type="ECO:0000313" key="2">
    <source>
        <dbReference type="EMBL" id="GEN52801.1"/>
    </source>
</evidence>
<dbReference type="OrthoDB" id="2534157at2"/>
<dbReference type="AlphaFoldDB" id="A0A511WQU5"/>
<dbReference type="Proteomes" id="UP000321886">
    <property type="component" value="Unassembled WGS sequence"/>
</dbReference>